<evidence type="ECO:0000256" key="3">
    <source>
        <dbReference type="ARBA" id="ARBA00022989"/>
    </source>
</evidence>
<dbReference type="PROSITE" id="PS50262">
    <property type="entry name" value="G_PROTEIN_RECEP_F1_2"/>
    <property type="match status" value="1"/>
</dbReference>
<comment type="caution">
    <text evidence="6">The sequence shown here is derived from an EMBL/GenBank/DDBJ whole genome shotgun (WGS) entry which is preliminary data.</text>
</comment>
<keyword evidence="3" id="KW-1133">Transmembrane helix</keyword>
<dbReference type="Proteomes" id="UP000310200">
    <property type="component" value="Unassembled WGS sequence"/>
</dbReference>
<evidence type="ECO:0000256" key="4">
    <source>
        <dbReference type="ARBA" id="ARBA00023136"/>
    </source>
</evidence>
<dbReference type="EMBL" id="QBLH01001804">
    <property type="protein sequence ID" value="TGZ50956.1"/>
    <property type="molecule type" value="Genomic_DNA"/>
</dbReference>
<evidence type="ECO:0000313" key="7">
    <source>
        <dbReference type="Proteomes" id="UP000310200"/>
    </source>
</evidence>
<keyword evidence="7" id="KW-1185">Reference proteome</keyword>
<sequence>MVLDNFTVMPVIDELVDDVQSNNTNMTDFPDYDINDSFNLFDWTELAPVVVCYQYHAYAEGNVIIIGSTLCRLRPLPATPTNVFLGGLATADLLLIIFCIPVKVSDITYE</sequence>
<reference evidence="6 7" key="1">
    <citation type="journal article" date="2019" name="Philos. Trans. R. Soc. Lond., B, Biol. Sci.">
        <title>Ant behaviour and brain gene expression of defending hosts depend on the ecological success of the intruding social parasite.</title>
        <authorList>
            <person name="Kaur R."/>
            <person name="Stoldt M."/>
            <person name="Jongepier E."/>
            <person name="Feldmeyer B."/>
            <person name="Menzel F."/>
            <person name="Bornberg-Bauer E."/>
            <person name="Foitzik S."/>
        </authorList>
    </citation>
    <scope>NUCLEOTIDE SEQUENCE [LARGE SCALE GENOMIC DNA]</scope>
    <source>
        <tissue evidence="6">Whole body</tissue>
    </source>
</reference>
<dbReference type="STRING" id="300112.A0A4S2KNL7"/>
<comment type="subcellular location">
    <subcellularLocation>
        <location evidence="1">Membrane</location>
    </subcellularLocation>
</comment>
<evidence type="ECO:0000259" key="5">
    <source>
        <dbReference type="PROSITE" id="PS50262"/>
    </source>
</evidence>
<gene>
    <name evidence="6" type="ORF">DBV15_07330</name>
</gene>
<protein>
    <submittedName>
        <fullName evidence="6">Pyroglutamylated RFamide peptide receptor</fullName>
    </submittedName>
</protein>
<evidence type="ECO:0000256" key="2">
    <source>
        <dbReference type="ARBA" id="ARBA00022692"/>
    </source>
</evidence>
<evidence type="ECO:0000313" key="6">
    <source>
        <dbReference type="EMBL" id="TGZ50956.1"/>
    </source>
</evidence>
<dbReference type="Gene3D" id="1.20.1070.10">
    <property type="entry name" value="Rhodopsin 7-helix transmembrane proteins"/>
    <property type="match status" value="1"/>
</dbReference>
<dbReference type="SUPFAM" id="SSF81321">
    <property type="entry name" value="Family A G protein-coupled receptor-like"/>
    <property type="match status" value="1"/>
</dbReference>
<name>A0A4S2KNL7_9HYME</name>
<accession>A0A4S2KNL7</accession>
<feature type="domain" description="G-protein coupled receptors family 1 profile" evidence="5">
    <location>
        <begin position="61"/>
        <end position="110"/>
    </location>
</feature>
<dbReference type="InterPro" id="IPR017452">
    <property type="entry name" value="GPCR_Rhodpsn_7TM"/>
</dbReference>
<keyword evidence="2" id="KW-0812">Transmembrane</keyword>
<keyword evidence="4" id="KW-0472">Membrane</keyword>
<organism evidence="6 7">
    <name type="scientific">Temnothorax longispinosus</name>
    <dbReference type="NCBI Taxonomy" id="300112"/>
    <lineage>
        <taxon>Eukaryota</taxon>
        <taxon>Metazoa</taxon>
        <taxon>Ecdysozoa</taxon>
        <taxon>Arthropoda</taxon>
        <taxon>Hexapoda</taxon>
        <taxon>Insecta</taxon>
        <taxon>Pterygota</taxon>
        <taxon>Neoptera</taxon>
        <taxon>Endopterygota</taxon>
        <taxon>Hymenoptera</taxon>
        <taxon>Apocrita</taxon>
        <taxon>Aculeata</taxon>
        <taxon>Formicoidea</taxon>
        <taxon>Formicidae</taxon>
        <taxon>Myrmicinae</taxon>
        <taxon>Temnothorax</taxon>
    </lineage>
</organism>
<proteinExistence type="predicted"/>
<keyword evidence="6" id="KW-0675">Receptor</keyword>
<dbReference type="GO" id="GO:0016020">
    <property type="term" value="C:membrane"/>
    <property type="evidence" value="ECO:0007669"/>
    <property type="project" value="UniProtKB-SubCell"/>
</dbReference>
<dbReference type="AlphaFoldDB" id="A0A4S2KNL7"/>
<evidence type="ECO:0000256" key="1">
    <source>
        <dbReference type="ARBA" id="ARBA00004370"/>
    </source>
</evidence>